<dbReference type="CDD" id="cd00156">
    <property type="entry name" value="REC"/>
    <property type="match status" value="1"/>
</dbReference>
<evidence type="ECO:0000256" key="2">
    <source>
        <dbReference type="PROSITE-ProRule" id="PRU00169"/>
    </source>
</evidence>
<comment type="caution">
    <text evidence="4">The sequence shown here is derived from an EMBL/GenBank/DDBJ whole genome shotgun (WGS) entry which is preliminary data.</text>
</comment>
<gene>
    <name evidence="4" type="ORF">LPTSP4_21160</name>
</gene>
<dbReference type="OrthoDB" id="9802426at2"/>
<dbReference type="Gene3D" id="3.40.50.2300">
    <property type="match status" value="1"/>
</dbReference>
<evidence type="ECO:0000256" key="1">
    <source>
        <dbReference type="ARBA" id="ARBA00022801"/>
    </source>
</evidence>
<dbReference type="InterPro" id="IPR052016">
    <property type="entry name" value="Bact_Sigma-Reg"/>
</dbReference>
<evidence type="ECO:0000313" key="5">
    <source>
        <dbReference type="Proteomes" id="UP000245133"/>
    </source>
</evidence>
<feature type="modified residue" description="4-aspartylphosphate" evidence="2">
    <location>
        <position position="58"/>
    </location>
</feature>
<dbReference type="SMART" id="SM00331">
    <property type="entry name" value="PP2C_SIG"/>
    <property type="match status" value="1"/>
</dbReference>
<dbReference type="PANTHER" id="PTHR43156">
    <property type="entry name" value="STAGE II SPORULATION PROTEIN E-RELATED"/>
    <property type="match status" value="1"/>
</dbReference>
<name>A0A2P2E130_9LEPT</name>
<protein>
    <submittedName>
        <fullName evidence="4">Two component response regulator receiver protein</fullName>
    </submittedName>
</protein>
<keyword evidence="1" id="KW-0378">Hydrolase</keyword>
<keyword evidence="5" id="KW-1185">Reference proteome</keyword>
<dbReference type="PANTHER" id="PTHR43156:SF2">
    <property type="entry name" value="STAGE II SPORULATION PROTEIN E"/>
    <property type="match status" value="1"/>
</dbReference>
<dbReference type="GO" id="GO:0016791">
    <property type="term" value="F:phosphatase activity"/>
    <property type="evidence" value="ECO:0007669"/>
    <property type="project" value="TreeGrafter"/>
</dbReference>
<dbReference type="PROSITE" id="PS50110">
    <property type="entry name" value="RESPONSE_REGULATORY"/>
    <property type="match status" value="1"/>
</dbReference>
<dbReference type="InterPro" id="IPR036457">
    <property type="entry name" value="PPM-type-like_dom_sf"/>
</dbReference>
<dbReference type="Pfam" id="PF00072">
    <property type="entry name" value="Response_reg"/>
    <property type="match status" value="1"/>
</dbReference>
<dbReference type="AlphaFoldDB" id="A0A2P2E130"/>
<dbReference type="Proteomes" id="UP000245133">
    <property type="component" value="Unassembled WGS sequence"/>
</dbReference>
<dbReference type="RefSeq" id="WP_108976501.1">
    <property type="nucleotide sequence ID" value="NZ_BFBB01000005.1"/>
</dbReference>
<dbReference type="GO" id="GO:0000160">
    <property type="term" value="P:phosphorelay signal transduction system"/>
    <property type="evidence" value="ECO:0007669"/>
    <property type="project" value="InterPro"/>
</dbReference>
<dbReference type="EMBL" id="BFBB01000005">
    <property type="protein sequence ID" value="GBF50590.1"/>
    <property type="molecule type" value="Genomic_DNA"/>
</dbReference>
<dbReference type="InterPro" id="IPR011006">
    <property type="entry name" value="CheY-like_superfamily"/>
</dbReference>
<dbReference type="InterPro" id="IPR001789">
    <property type="entry name" value="Sig_transdc_resp-reg_receiver"/>
</dbReference>
<dbReference type="SMART" id="SM00448">
    <property type="entry name" value="REC"/>
    <property type="match status" value="1"/>
</dbReference>
<dbReference type="Pfam" id="PF07228">
    <property type="entry name" value="SpoIIE"/>
    <property type="match status" value="1"/>
</dbReference>
<accession>A0A2P2E130</accession>
<proteinExistence type="predicted"/>
<dbReference type="InterPro" id="IPR001932">
    <property type="entry name" value="PPM-type_phosphatase-like_dom"/>
</dbReference>
<feature type="domain" description="Response regulatory" evidence="3">
    <location>
        <begin position="9"/>
        <end position="123"/>
    </location>
</feature>
<organism evidence="4 5">
    <name type="scientific">Leptospira ryugenii</name>
    <dbReference type="NCBI Taxonomy" id="1917863"/>
    <lineage>
        <taxon>Bacteria</taxon>
        <taxon>Pseudomonadati</taxon>
        <taxon>Spirochaetota</taxon>
        <taxon>Spirochaetia</taxon>
        <taxon>Leptospirales</taxon>
        <taxon>Leptospiraceae</taxon>
        <taxon>Leptospira</taxon>
    </lineage>
</organism>
<evidence type="ECO:0000313" key="4">
    <source>
        <dbReference type="EMBL" id="GBF50590.1"/>
    </source>
</evidence>
<dbReference type="SUPFAM" id="SSF52172">
    <property type="entry name" value="CheY-like"/>
    <property type="match status" value="1"/>
</dbReference>
<evidence type="ECO:0000259" key="3">
    <source>
        <dbReference type="PROSITE" id="PS50110"/>
    </source>
</evidence>
<sequence length="370" mass="41879">MSEYTFKPEILIIDDDSEICETLEVILNGLGYFVRYFTNPSQGLEYFERERNPIIFLDIHMPSFSGLDLLPKIKSIDEKTQVLMITGERDIQSFVSSLYHRATDFILKPFDLVGVESALKRAIHFYTLYKDKAIQEEAIFRDMKLASRIQQKSMTVPASIEKLSAEIIPLSYVSGDFFQILSLENNCSLVLMADIEGHGVTSALIAILMTTIHKEISKSAFVSTAHILQRLNLELCKEIGTHSMTAISLLVDHKNFKIKYSRGGHPFPLVFKRESIEVLPLHQNVGQILGILETANFIESELEVEAGDVLLMYTDGLLGSSAHPLIQTLSRLPSGPNRYFLMKKEINDYISYLKSSTKLQDDIAYVLLEI</sequence>
<keyword evidence="2" id="KW-0597">Phosphoprotein</keyword>
<dbReference type="Gene3D" id="3.60.40.10">
    <property type="entry name" value="PPM-type phosphatase domain"/>
    <property type="match status" value="1"/>
</dbReference>
<reference evidence="4 5" key="1">
    <citation type="submission" date="2018-02" db="EMBL/GenBank/DDBJ databases">
        <title>Novel Leptospira species isolated from soil and water in Japan.</title>
        <authorList>
            <person name="Nakao R."/>
            <person name="Masuzawa T."/>
        </authorList>
    </citation>
    <scope>NUCLEOTIDE SEQUENCE [LARGE SCALE GENOMIC DNA]</scope>
    <source>
        <strain evidence="4 5">YH101</strain>
    </source>
</reference>